<evidence type="ECO:0008006" key="5">
    <source>
        <dbReference type="Google" id="ProtNLM"/>
    </source>
</evidence>
<keyword evidence="4" id="KW-1185">Reference proteome</keyword>
<dbReference type="RefSeq" id="XP_016264279.1">
    <property type="nucleotide sequence ID" value="XM_016406073.1"/>
</dbReference>
<evidence type="ECO:0000256" key="1">
    <source>
        <dbReference type="ARBA" id="ARBA00023002"/>
    </source>
</evidence>
<evidence type="ECO:0000256" key="2">
    <source>
        <dbReference type="SAM" id="MobiDB-lite"/>
    </source>
</evidence>
<sequence>MSRLATLPVSLPQPSSPKPPNDLAERILTSFDNLTEDCFVEDATWRDSYAVTGTLRTFYGTASISRAWKDCLKLSKASIFTIAPIPPEEMRLPGGSFWMEIGYGFETDDSYCIALVSVVPDPAGGSGWKIWVLRTILQQLKGAPRIDVYDPSAADGGGMVNGNGTTTNGTSQESSYQFDCVIVGAGQAGLDAAARCAAQEISYVVIDKQARMGDNWRNRYDSARLHTVREYAHLPYERTFDESYPEYLHKDDLAQAYARYVEKMHINVWLSSLLQSGQWDESRQKWTLHVKTDGVSREVASHFVILAVGAGGQVPSLPMLPGREKFKGVVLHSEEYRSSKGFAGRRGVVVGSANTAHDVADDMLDAGLASVTMVQRSKTFVLPQEWYVQTQTKLYNAALPTDTGDMLSNTYPNAVFRLIGSATFHTLARMDPGRFEALENAGFRVDVFGDPAYHLFERLGGHYMDVGVSAKIAAGQIKMKSDAALTHYTASGLGFADGTELPADLIVFASGFDLNMKNQVKELFGEEVAGKFGDFTTMNEEGEASGAYKFCHPGLVCVGGAIGPARWYTRLVVLSIKASLMGKPLKLYLGEKRLK</sequence>
<dbReference type="GO" id="GO:0050660">
    <property type="term" value="F:flavin adenine dinucleotide binding"/>
    <property type="evidence" value="ECO:0007669"/>
    <property type="project" value="TreeGrafter"/>
</dbReference>
<feature type="region of interest" description="Disordered" evidence="2">
    <location>
        <begin position="1"/>
        <end position="20"/>
    </location>
</feature>
<reference evidence="3 4" key="1">
    <citation type="submission" date="2015-01" db="EMBL/GenBank/DDBJ databases">
        <title>The Genome Sequence of Exophiala oligosperma CBS72588.</title>
        <authorList>
            <consortium name="The Broad Institute Genomics Platform"/>
            <person name="Cuomo C."/>
            <person name="de Hoog S."/>
            <person name="Gorbushina A."/>
            <person name="Stielow B."/>
            <person name="Teixiera M."/>
            <person name="Abouelleil A."/>
            <person name="Chapman S.B."/>
            <person name="Priest M."/>
            <person name="Young S.K."/>
            <person name="Wortman J."/>
            <person name="Nusbaum C."/>
            <person name="Birren B."/>
        </authorList>
    </citation>
    <scope>NUCLEOTIDE SEQUENCE [LARGE SCALE GENOMIC DNA]</scope>
    <source>
        <strain evidence="3 4">CBS 72588</strain>
    </source>
</reference>
<dbReference type="InterPro" id="IPR050982">
    <property type="entry name" value="Auxin_biosynth/cation_transpt"/>
</dbReference>
<proteinExistence type="predicted"/>
<dbReference type="HOGENOM" id="CLU_015676_3_0_1"/>
<dbReference type="InterPro" id="IPR036188">
    <property type="entry name" value="FAD/NAD-bd_sf"/>
</dbReference>
<organism evidence="3 4">
    <name type="scientific">Exophiala oligosperma</name>
    <dbReference type="NCBI Taxonomy" id="215243"/>
    <lineage>
        <taxon>Eukaryota</taxon>
        <taxon>Fungi</taxon>
        <taxon>Dikarya</taxon>
        <taxon>Ascomycota</taxon>
        <taxon>Pezizomycotina</taxon>
        <taxon>Eurotiomycetes</taxon>
        <taxon>Chaetothyriomycetidae</taxon>
        <taxon>Chaetothyriales</taxon>
        <taxon>Herpotrichiellaceae</taxon>
        <taxon>Exophiala</taxon>
    </lineage>
</organism>
<name>A0A0D2DM94_9EURO</name>
<accession>A0A0D2DM94</accession>
<protein>
    <recommendedName>
        <fullName evidence="5">FAD/NAD(P)-binding domain-containing protein</fullName>
    </recommendedName>
</protein>
<dbReference type="GeneID" id="27357177"/>
<evidence type="ECO:0000313" key="4">
    <source>
        <dbReference type="Proteomes" id="UP000053342"/>
    </source>
</evidence>
<dbReference type="PANTHER" id="PTHR43539">
    <property type="entry name" value="FLAVIN-BINDING MONOOXYGENASE-LIKE PROTEIN (AFU_ORTHOLOGUE AFUA_4G09220)"/>
    <property type="match status" value="1"/>
</dbReference>
<dbReference type="SUPFAM" id="SSF51905">
    <property type="entry name" value="FAD/NAD(P)-binding domain"/>
    <property type="match status" value="2"/>
</dbReference>
<dbReference type="Pfam" id="PF13738">
    <property type="entry name" value="Pyr_redox_3"/>
    <property type="match status" value="1"/>
</dbReference>
<gene>
    <name evidence="3" type="ORF">PV06_05103</name>
</gene>
<keyword evidence="1" id="KW-0560">Oxidoreductase</keyword>
<dbReference type="PANTHER" id="PTHR43539:SF68">
    <property type="entry name" value="FLAVIN-BINDING MONOOXYGENASE-LIKE PROTEIN (AFU_ORTHOLOGUE AFUA_4G09220)"/>
    <property type="match status" value="1"/>
</dbReference>
<dbReference type="EMBL" id="KN847335">
    <property type="protein sequence ID" value="KIW44063.1"/>
    <property type="molecule type" value="Genomic_DNA"/>
</dbReference>
<dbReference type="Proteomes" id="UP000053342">
    <property type="component" value="Unassembled WGS sequence"/>
</dbReference>
<dbReference type="AlphaFoldDB" id="A0A0D2DM94"/>
<dbReference type="OrthoDB" id="74360at2759"/>
<dbReference type="Gene3D" id="3.50.50.60">
    <property type="entry name" value="FAD/NAD(P)-binding domain"/>
    <property type="match status" value="1"/>
</dbReference>
<evidence type="ECO:0000313" key="3">
    <source>
        <dbReference type="EMBL" id="KIW44063.1"/>
    </source>
</evidence>
<dbReference type="GO" id="GO:0004497">
    <property type="term" value="F:monooxygenase activity"/>
    <property type="evidence" value="ECO:0007669"/>
    <property type="project" value="TreeGrafter"/>
</dbReference>
<dbReference type="VEuPathDB" id="FungiDB:PV06_05103"/>